<keyword evidence="9" id="KW-0067">ATP-binding</keyword>
<dbReference type="InterPro" id="IPR018209">
    <property type="entry name" value="Pyrv_Knase_AS"/>
</dbReference>
<dbReference type="GO" id="GO:0005524">
    <property type="term" value="F:ATP binding"/>
    <property type="evidence" value="ECO:0007669"/>
    <property type="project" value="UniProtKB-KW"/>
</dbReference>
<keyword evidence="11" id="KW-0324">Glycolysis</keyword>
<evidence type="ECO:0000256" key="10">
    <source>
        <dbReference type="ARBA" id="ARBA00022842"/>
    </source>
</evidence>
<keyword evidence="8" id="KW-0418">Kinase</keyword>
<gene>
    <name evidence="14" type="ORF">A3I23_01670</name>
</gene>
<evidence type="ECO:0000256" key="12">
    <source>
        <dbReference type="ARBA" id="ARBA00023317"/>
    </source>
</evidence>
<keyword evidence="12" id="KW-0670">Pyruvate</keyword>
<evidence type="ECO:0000256" key="5">
    <source>
        <dbReference type="ARBA" id="ARBA00022679"/>
    </source>
</evidence>
<reference evidence="14 15" key="1">
    <citation type="journal article" date="2016" name="Nat. Commun.">
        <title>Thousands of microbial genomes shed light on interconnected biogeochemical processes in an aquifer system.</title>
        <authorList>
            <person name="Anantharaman K."/>
            <person name="Brown C.T."/>
            <person name="Hug L.A."/>
            <person name="Sharon I."/>
            <person name="Castelle C.J."/>
            <person name="Probst A.J."/>
            <person name="Thomas B.C."/>
            <person name="Singh A."/>
            <person name="Wilkins M.J."/>
            <person name="Karaoz U."/>
            <person name="Brodie E.L."/>
            <person name="Williams K.H."/>
            <person name="Hubbard S.S."/>
            <person name="Banfield J.F."/>
        </authorList>
    </citation>
    <scope>NUCLEOTIDE SEQUENCE [LARGE SCALE GENOMIC DNA]</scope>
</reference>
<dbReference type="GO" id="GO:0000287">
    <property type="term" value="F:magnesium ion binding"/>
    <property type="evidence" value="ECO:0007669"/>
    <property type="project" value="InterPro"/>
</dbReference>
<dbReference type="GO" id="GO:0004743">
    <property type="term" value="F:pyruvate kinase activity"/>
    <property type="evidence" value="ECO:0007669"/>
    <property type="project" value="UniProtKB-EC"/>
</dbReference>
<dbReference type="InterPro" id="IPR015793">
    <property type="entry name" value="Pyrv_Knase_brl"/>
</dbReference>
<comment type="pathway">
    <text evidence="2">Carbohydrate degradation; glycolysis; pyruvate from D-glyceraldehyde 3-phosphate: step 5/5.</text>
</comment>
<name>A0A1F6Y609_9BACT</name>
<dbReference type="GO" id="GO:0030955">
    <property type="term" value="F:potassium ion binding"/>
    <property type="evidence" value="ECO:0007669"/>
    <property type="project" value="InterPro"/>
</dbReference>
<dbReference type="SUPFAM" id="SSF51621">
    <property type="entry name" value="Phosphoenolpyruvate/pyruvate domain"/>
    <property type="match status" value="1"/>
</dbReference>
<evidence type="ECO:0000256" key="1">
    <source>
        <dbReference type="ARBA" id="ARBA00001958"/>
    </source>
</evidence>
<comment type="caution">
    <text evidence="14">The sequence shown here is derived from an EMBL/GenBank/DDBJ whole genome shotgun (WGS) entry which is preliminary data.</text>
</comment>
<dbReference type="AlphaFoldDB" id="A0A1F6Y609"/>
<feature type="domain" description="Pyruvate kinase barrel" evidence="13">
    <location>
        <begin position="4"/>
        <end position="76"/>
    </location>
</feature>
<dbReference type="EMBL" id="MFVL01000011">
    <property type="protein sequence ID" value="OGJ01786.1"/>
    <property type="molecule type" value="Genomic_DNA"/>
</dbReference>
<evidence type="ECO:0000256" key="7">
    <source>
        <dbReference type="ARBA" id="ARBA00022741"/>
    </source>
</evidence>
<evidence type="ECO:0000256" key="11">
    <source>
        <dbReference type="ARBA" id="ARBA00023152"/>
    </source>
</evidence>
<dbReference type="FunFam" id="3.20.20.60:FF:000001">
    <property type="entry name" value="Pyruvate kinase"/>
    <property type="match status" value="1"/>
</dbReference>
<keyword evidence="10" id="KW-0460">Magnesium</keyword>
<evidence type="ECO:0000256" key="8">
    <source>
        <dbReference type="ARBA" id="ARBA00022777"/>
    </source>
</evidence>
<evidence type="ECO:0000313" key="15">
    <source>
        <dbReference type="Proteomes" id="UP000177693"/>
    </source>
</evidence>
<accession>A0A1F6Y609</accession>
<comment type="similarity">
    <text evidence="3">Belongs to the pyruvate kinase family.</text>
</comment>
<evidence type="ECO:0000256" key="6">
    <source>
        <dbReference type="ARBA" id="ARBA00022723"/>
    </source>
</evidence>
<dbReference type="PROSITE" id="PS00110">
    <property type="entry name" value="PYRUVATE_KINASE"/>
    <property type="match status" value="1"/>
</dbReference>
<comment type="cofactor">
    <cofactor evidence="1">
        <name>K(+)</name>
        <dbReference type="ChEBI" id="CHEBI:29103"/>
    </cofactor>
</comment>
<evidence type="ECO:0000256" key="4">
    <source>
        <dbReference type="ARBA" id="ARBA00012142"/>
    </source>
</evidence>
<sequence>MNSQAQIVATIGPATGDKNIIRKIINGGVDAVRLNSSWGTYEEHAGYIKNIKETSKEAGRHIPIILDLSGPRIQDINSHKFDIEAIEIITPKDLADLKFGVEQGVDYVAMSFVGSAGDIERLRAEMKKLGKVLPVIAKIERESAVRNIDEIIQVSEAIMIARGDLGSEVPLEQIPFIQKDITEKCKRAGKPVIIATQIIESMMKNPVPTRAEITDIACAILDGADILMLSEETTIGQYPIESVVMMKKAILEAEKHAPNMQINKL</sequence>
<evidence type="ECO:0000256" key="9">
    <source>
        <dbReference type="ARBA" id="ARBA00022840"/>
    </source>
</evidence>
<dbReference type="InterPro" id="IPR040442">
    <property type="entry name" value="Pyrv_kinase-like_dom_sf"/>
</dbReference>
<dbReference type="Pfam" id="PF00224">
    <property type="entry name" value="PK"/>
    <property type="match status" value="2"/>
</dbReference>
<dbReference type="GO" id="GO:0016301">
    <property type="term" value="F:kinase activity"/>
    <property type="evidence" value="ECO:0007669"/>
    <property type="project" value="UniProtKB-KW"/>
</dbReference>
<organism evidence="14 15">
    <name type="scientific">Candidatus Nomurabacteria bacterium RIFCSPLOWO2_02_FULL_40_67</name>
    <dbReference type="NCBI Taxonomy" id="1801787"/>
    <lineage>
        <taxon>Bacteria</taxon>
        <taxon>Candidatus Nomuraibacteriota</taxon>
    </lineage>
</organism>
<dbReference type="PANTHER" id="PTHR11817">
    <property type="entry name" value="PYRUVATE KINASE"/>
    <property type="match status" value="1"/>
</dbReference>
<dbReference type="EC" id="2.7.1.40" evidence="4"/>
<protein>
    <recommendedName>
        <fullName evidence="4">pyruvate kinase</fullName>
        <ecNumber evidence="4">2.7.1.40</ecNumber>
    </recommendedName>
</protein>
<evidence type="ECO:0000313" key="14">
    <source>
        <dbReference type="EMBL" id="OGJ01786.1"/>
    </source>
</evidence>
<dbReference type="InterPro" id="IPR001697">
    <property type="entry name" value="Pyr_Knase"/>
</dbReference>
<keyword evidence="6" id="KW-0479">Metal-binding</keyword>
<feature type="domain" description="Pyruvate kinase barrel" evidence="13">
    <location>
        <begin position="80"/>
        <end position="243"/>
    </location>
</feature>
<evidence type="ECO:0000256" key="3">
    <source>
        <dbReference type="ARBA" id="ARBA00008663"/>
    </source>
</evidence>
<dbReference type="UniPathway" id="UPA00109">
    <property type="reaction ID" value="UER00188"/>
</dbReference>
<evidence type="ECO:0000259" key="13">
    <source>
        <dbReference type="Pfam" id="PF00224"/>
    </source>
</evidence>
<dbReference type="Gene3D" id="3.20.20.60">
    <property type="entry name" value="Phosphoenolpyruvate-binding domains"/>
    <property type="match status" value="1"/>
</dbReference>
<evidence type="ECO:0000256" key="2">
    <source>
        <dbReference type="ARBA" id="ARBA00004997"/>
    </source>
</evidence>
<keyword evidence="5" id="KW-0808">Transferase</keyword>
<dbReference type="InterPro" id="IPR015813">
    <property type="entry name" value="Pyrv/PenolPyrv_kinase-like_dom"/>
</dbReference>
<keyword evidence="7" id="KW-0547">Nucleotide-binding</keyword>
<dbReference type="Proteomes" id="UP000177693">
    <property type="component" value="Unassembled WGS sequence"/>
</dbReference>
<proteinExistence type="inferred from homology"/>